<organism evidence="2 3">
    <name type="scientific">Pomacea canaliculata</name>
    <name type="common">Golden apple snail</name>
    <dbReference type="NCBI Taxonomy" id="400727"/>
    <lineage>
        <taxon>Eukaryota</taxon>
        <taxon>Metazoa</taxon>
        <taxon>Spiralia</taxon>
        <taxon>Lophotrochozoa</taxon>
        <taxon>Mollusca</taxon>
        <taxon>Gastropoda</taxon>
        <taxon>Caenogastropoda</taxon>
        <taxon>Architaenioglossa</taxon>
        <taxon>Ampullarioidea</taxon>
        <taxon>Ampullariidae</taxon>
        <taxon>Pomacea</taxon>
    </lineage>
</organism>
<dbReference type="InterPro" id="IPR050525">
    <property type="entry name" value="ECM_Assembly_Org"/>
</dbReference>
<proteinExistence type="predicted"/>
<dbReference type="Gene3D" id="3.40.50.410">
    <property type="entry name" value="von Willebrand factor, type A domain"/>
    <property type="match status" value="2"/>
</dbReference>
<dbReference type="InterPro" id="IPR002035">
    <property type="entry name" value="VWF_A"/>
</dbReference>
<dbReference type="EMBL" id="PZQS01000004">
    <property type="protein sequence ID" value="PVD32848.1"/>
    <property type="molecule type" value="Genomic_DNA"/>
</dbReference>
<evidence type="ECO:0000313" key="2">
    <source>
        <dbReference type="EMBL" id="PVD32848.1"/>
    </source>
</evidence>
<reference evidence="2 3" key="1">
    <citation type="submission" date="2018-04" db="EMBL/GenBank/DDBJ databases">
        <title>The genome of golden apple snail Pomacea canaliculata provides insight into stress tolerance and invasive adaptation.</title>
        <authorList>
            <person name="Liu C."/>
            <person name="Liu B."/>
            <person name="Ren Y."/>
            <person name="Zhang Y."/>
            <person name="Wang H."/>
            <person name="Li S."/>
            <person name="Jiang F."/>
            <person name="Yin L."/>
            <person name="Zhang G."/>
            <person name="Qian W."/>
            <person name="Fan W."/>
        </authorList>
    </citation>
    <scope>NUCLEOTIDE SEQUENCE [LARGE SCALE GENOMIC DNA]</scope>
    <source>
        <strain evidence="2">SZHN2017</strain>
        <tissue evidence="2">Muscle</tissue>
    </source>
</reference>
<dbReference type="Pfam" id="PF00092">
    <property type="entry name" value="VWA"/>
    <property type="match status" value="2"/>
</dbReference>
<dbReference type="PRINTS" id="PR00453">
    <property type="entry name" value="VWFADOMAIN"/>
</dbReference>
<name>A0A2T7PHF4_POMCA</name>
<dbReference type="AlphaFoldDB" id="A0A2T7PHF4"/>
<keyword evidence="3" id="KW-1185">Reference proteome</keyword>
<dbReference type="Proteomes" id="UP000245119">
    <property type="component" value="Linkage Group LG4"/>
</dbReference>
<accession>A0A2T7PHF4</accession>
<comment type="caution">
    <text evidence="2">The sequence shown here is derived from an EMBL/GenBank/DDBJ whole genome shotgun (WGS) entry which is preliminary data.</text>
</comment>
<dbReference type="InterPro" id="IPR036465">
    <property type="entry name" value="vWFA_dom_sf"/>
</dbReference>
<dbReference type="PANTHER" id="PTHR24020">
    <property type="entry name" value="COLLAGEN ALPHA"/>
    <property type="match status" value="1"/>
</dbReference>
<evidence type="ECO:0000259" key="1">
    <source>
        <dbReference type="PROSITE" id="PS50234"/>
    </source>
</evidence>
<gene>
    <name evidence="2" type="ORF">C0Q70_08295</name>
</gene>
<evidence type="ECO:0000313" key="3">
    <source>
        <dbReference type="Proteomes" id="UP000245119"/>
    </source>
</evidence>
<dbReference type="PANTHER" id="PTHR24020:SF20">
    <property type="entry name" value="PH DOMAIN-CONTAINING PROTEIN"/>
    <property type="match status" value="1"/>
</dbReference>
<dbReference type="CDD" id="cd01450">
    <property type="entry name" value="vWFA_subfamily_ECM"/>
    <property type="match status" value="1"/>
</dbReference>
<feature type="domain" description="VWFA" evidence="1">
    <location>
        <begin position="112"/>
        <end position="288"/>
    </location>
</feature>
<protein>
    <recommendedName>
        <fullName evidence="1">VWFA domain-containing protein</fullName>
    </recommendedName>
</protein>
<dbReference type="SUPFAM" id="SSF53300">
    <property type="entry name" value="vWA-like"/>
    <property type="match status" value="2"/>
</dbReference>
<dbReference type="OrthoDB" id="10256829at2759"/>
<dbReference type="SMART" id="SM00327">
    <property type="entry name" value="VWA"/>
    <property type="match status" value="2"/>
</dbReference>
<feature type="domain" description="VWFA" evidence="1">
    <location>
        <begin position="307"/>
        <end position="479"/>
    </location>
</feature>
<dbReference type="PROSITE" id="PS50234">
    <property type="entry name" value="VWFA"/>
    <property type="match status" value="2"/>
</dbReference>
<sequence length="557" mass="62999">MFQRELRVRAELGVGQVRRWGGEPGDREALSATKQDRQVSQRVVAVFVSADCRVEVHRCFRIGRFGVHAVARSLHVDNINKQDVYTQCLTYNPGPYERENVLWEYCGNEPADVAFLLDSSNSIWGPDFRRQIRFVKDVVSMFQIGSNATRVGLVTYNDHVELQFHLSRYMDKDRLLWAIDNVREGHGYSTATDLALQYMRTFLFTQKGGGREGVAKVGIVITDGKSRNMLRTLIEASRAKKENIHLFAIGVGQAVNDRELRRMASSPSSDYFFQVTGYSALDSLKKILAIKTCQGEFTSCGTRQPADMMFVVDSANAGKKNTKKVMDFMKSLAGDMAIDRDNIQMGLLAPDPCAPQEQSFQLNQNEDKEHVMNSLSTETTDFSDLVRDMRKNGFRETAGGRKDAKRVAVLIVDGTMDNPLRALTEARQAREKRGIEIYVISVGTEIPQPEMMMMCDYPTQKHFYHLESYDELPKMEDTIRDILCDGVMMRHVLRIVLVADVVTEVQQVTIPECVTNIEKVHVHGISVCQSVSLVRVEAAMISTNEGKRKLKCMKHLK</sequence>